<evidence type="ECO:0000256" key="7">
    <source>
        <dbReference type="SAM" id="SignalP"/>
    </source>
</evidence>
<sequence length="271" mass="27887">MFSIYSIIFTAVVARAALNGPCTASGTPGVCITTSSCSSSGGTSFTGFCPNDQVNVKCCTKPKCGNGGACQFANTCGSGNTVSGLCPGPADFKCCLPGKSPGPNTNCGPSSVSGTTVSMIKGFEAFVAKPYLDPVGLETVGYGHLCKRPGCTEVLFQFPMTEAQASALLQSDLAPAQSCISSDIVDTVILNENQYGALVSWAFNVGCGNSRGSGLISRLNAAEDPNTVAAEELPKWRKGGGQVLPGLVTRRNREVAFFKTPSSVTAHPPTC</sequence>
<dbReference type="HAMAP" id="MF_04110">
    <property type="entry name" value="ENDOLYSIN_T4"/>
    <property type="match status" value="1"/>
</dbReference>
<evidence type="ECO:0000256" key="5">
    <source>
        <dbReference type="ARBA" id="ARBA00023200"/>
    </source>
</evidence>
<keyword evidence="3" id="KW-0081">Bacteriolytic enzyme</keyword>
<dbReference type="Pfam" id="PF00959">
    <property type="entry name" value="Phage_lysozyme"/>
    <property type="match status" value="1"/>
</dbReference>
<gene>
    <name evidence="8" type="ORF">M413DRAFT_449111</name>
</gene>
<organism evidence="8 9">
    <name type="scientific">Hebeloma cylindrosporum</name>
    <dbReference type="NCBI Taxonomy" id="76867"/>
    <lineage>
        <taxon>Eukaryota</taxon>
        <taxon>Fungi</taxon>
        <taxon>Dikarya</taxon>
        <taxon>Basidiomycota</taxon>
        <taxon>Agaricomycotina</taxon>
        <taxon>Agaricomycetes</taxon>
        <taxon>Agaricomycetidae</taxon>
        <taxon>Agaricales</taxon>
        <taxon>Agaricineae</taxon>
        <taxon>Hymenogastraceae</taxon>
        <taxon>Hebeloma</taxon>
    </lineage>
</organism>
<dbReference type="GO" id="GO:0003796">
    <property type="term" value="F:lysozyme activity"/>
    <property type="evidence" value="ECO:0007669"/>
    <property type="project" value="UniProtKB-EC"/>
</dbReference>
<feature type="signal peptide" evidence="7">
    <location>
        <begin position="1"/>
        <end position="24"/>
    </location>
</feature>
<evidence type="ECO:0000256" key="2">
    <source>
        <dbReference type="ARBA" id="ARBA00022529"/>
    </source>
</evidence>
<dbReference type="InterPro" id="IPR002196">
    <property type="entry name" value="Glyco_hydro_24"/>
</dbReference>
<evidence type="ECO:0000256" key="4">
    <source>
        <dbReference type="ARBA" id="ARBA00022801"/>
    </source>
</evidence>
<dbReference type="InterPro" id="IPR023346">
    <property type="entry name" value="Lysozyme-like_dom_sf"/>
</dbReference>
<dbReference type="GO" id="GO:0009253">
    <property type="term" value="P:peptidoglycan catabolic process"/>
    <property type="evidence" value="ECO:0007669"/>
    <property type="project" value="InterPro"/>
</dbReference>
<reference evidence="9" key="2">
    <citation type="submission" date="2015-01" db="EMBL/GenBank/DDBJ databases">
        <title>Evolutionary Origins and Diversification of the Mycorrhizal Mutualists.</title>
        <authorList>
            <consortium name="DOE Joint Genome Institute"/>
            <consortium name="Mycorrhizal Genomics Consortium"/>
            <person name="Kohler A."/>
            <person name="Kuo A."/>
            <person name="Nagy L.G."/>
            <person name="Floudas D."/>
            <person name="Copeland A."/>
            <person name="Barry K.W."/>
            <person name="Cichocki N."/>
            <person name="Veneault-Fourrey C."/>
            <person name="LaButti K."/>
            <person name="Lindquist E.A."/>
            <person name="Lipzen A."/>
            <person name="Lundell T."/>
            <person name="Morin E."/>
            <person name="Murat C."/>
            <person name="Riley R."/>
            <person name="Ohm R."/>
            <person name="Sun H."/>
            <person name="Tunlid A."/>
            <person name="Henrissat B."/>
            <person name="Grigoriev I.V."/>
            <person name="Hibbett D.S."/>
            <person name="Martin F."/>
        </authorList>
    </citation>
    <scope>NUCLEOTIDE SEQUENCE [LARGE SCALE GENOMIC DNA]</scope>
    <source>
        <strain evidence="9">h7</strain>
    </source>
</reference>
<protein>
    <submittedName>
        <fullName evidence="8">Glycoside hydrolase family 24 protein</fullName>
    </submittedName>
</protein>
<dbReference type="STRING" id="686832.A0A0C2Y6A2"/>
<evidence type="ECO:0000313" key="9">
    <source>
        <dbReference type="Proteomes" id="UP000053424"/>
    </source>
</evidence>
<dbReference type="PANTHER" id="PTHR38107:SF3">
    <property type="entry name" value="LYSOZYME RRRD-RELATED"/>
    <property type="match status" value="1"/>
</dbReference>
<dbReference type="Gene3D" id="1.10.530.40">
    <property type="match status" value="1"/>
</dbReference>
<dbReference type="HOGENOM" id="CLU_091454_1_0_1"/>
<keyword evidence="7" id="KW-0732">Signal</keyword>
<comment type="catalytic activity">
    <reaction evidence="1">
        <text>Hydrolysis of (1-&gt;4)-beta-linkages between N-acetylmuramic acid and N-acetyl-D-glucosamine residues in a peptidoglycan and between N-acetyl-D-glucosamine residues in chitodextrins.</text>
        <dbReference type="EC" id="3.2.1.17"/>
    </reaction>
</comment>
<dbReference type="SUPFAM" id="SSF53955">
    <property type="entry name" value="Lysozyme-like"/>
    <property type="match status" value="1"/>
</dbReference>
<dbReference type="Proteomes" id="UP000053424">
    <property type="component" value="Unassembled WGS sequence"/>
</dbReference>
<name>A0A0C2Y6A2_HEBCY</name>
<dbReference type="InterPro" id="IPR051018">
    <property type="entry name" value="Bacteriophage_GH24"/>
</dbReference>
<evidence type="ECO:0000256" key="1">
    <source>
        <dbReference type="ARBA" id="ARBA00000632"/>
    </source>
</evidence>
<dbReference type="InterPro" id="IPR033907">
    <property type="entry name" value="Endolysin_autolysin"/>
</dbReference>
<proteinExistence type="inferred from homology"/>
<dbReference type="CDD" id="cd00737">
    <property type="entry name" value="lyz_endolysin_autolysin"/>
    <property type="match status" value="1"/>
</dbReference>
<dbReference type="PANTHER" id="PTHR38107">
    <property type="match status" value="1"/>
</dbReference>
<dbReference type="AlphaFoldDB" id="A0A0C2Y6A2"/>
<accession>A0A0C2Y6A2</accession>
<dbReference type="GO" id="GO:0016998">
    <property type="term" value="P:cell wall macromolecule catabolic process"/>
    <property type="evidence" value="ECO:0007669"/>
    <property type="project" value="InterPro"/>
</dbReference>
<feature type="chain" id="PRO_5002159310" evidence="7">
    <location>
        <begin position="25"/>
        <end position="271"/>
    </location>
</feature>
<reference evidence="8 9" key="1">
    <citation type="submission" date="2014-04" db="EMBL/GenBank/DDBJ databases">
        <authorList>
            <consortium name="DOE Joint Genome Institute"/>
            <person name="Kuo A."/>
            <person name="Gay G."/>
            <person name="Dore J."/>
            <person name="Kohler A."/>
            <person name="Nagy L.G."/>
            <person name="Floudas D."/>
            <person name="Copeland A."/>
            <person name="Barry K.W."/>
            <person name="Cichocki N."/>
            <person name="Veneault-Fourrey C."/>
            <person name="LaButti K."/>
            <person name="Lindquist E.A."/>
            <person name="Lipzen A."/>
            <person name="Lundell T."/>
            <person name="Morin E."/>
            <person name="Murat C."/>
            <person name="Sun H."/>
            <person name="Tunlid A."/>
            <person name="Henrissat B."/>
            <person name="Grigoriev I.V."/>
            <person name="Hibbett D.S."/>
            <person name="Martin F."/>
            <person name="Nordberg H.P."/>
            <person name="Cantor M.N."/>
            <person name="Hua S.X."/>
        </authorList>
    </citation>
    <scope>NUCLEOTIDE SEQUENCE [LARGE SCALE GENOMIC DNA]</scope>
    <source>
        <strain evidence="9">h7</strain>
    </source>
</reference>
<keyword evidence="9" id="KW-1185">Reference proteome</keyword>
<evidence type="ECO:0000313" key="8">
    <source>
        <dbReference type="EMBL" id="KIM36577.1"/>
    </source>
</evidence>
<dbReference type="GO" id="GO:0031640">
    <property type="term" value="P:killing of cells of another organism"/>
    <property type="evidence" value="ECO:0007669"/>
    <property type="project" value="UniProtKB-KW"/>
</dbReference>
<evidence type="ECO:0000256" key="3">
    <source>
        <dbReference type="ARBA" id="ARBA00022638"/>
    </source>
</evidence>
<dbReference type="OrthoDB" id="2251794at2759"/>
<dbReference type="EMBL" id="KN831804">
    <property type="protein sequence ID" value="KIM36577.1"/>
    <property type="molecule type" value="Genomic_DNA"/>
</dbReference>
<dbReference type="InterPro" id="IPR034690">
    <property type="entry name" value="Endolysin_T4_type"/>
</dbReference>
<keyword evidence="6" id="KW-0326">Glycosidase</keyword>
<dbReference type="GO" id="GO:0042742">
    <property type="term" value="P:defense response to bacterium"/>
    <property type="evidence" value="ECO:0007669"/>
    <property type="project" value="UniProtKB-KW"/>
</dbReference>
<dbReference type="InterPro" id="IPR023347">
    <property type="entry name" value="Lysozyme_dom_sf"/>
</dbReference>
<keyword evidence="5" id="KW-1035">Host cytoplasm</keyword>
<keyword evidence="2" id="KW-0929">Antimicrobial</keyword>
<keyword evidence="4 8" id="KW-0378">Hydrolase</keyword>
<evidence type="ECO:0000256" key="6">
    <source>
        <dbReference type="ARBA" id="ARBA00023295"/>
    </source>
</evidence>